<comment type="subcellular location">
    <subcellularLocation>
        <location evidence="1">Membrane</location>
    </subcellularLocation>
</comment>
<feature type="transmembrane region" description="Helical" evidence="5">
    <location>
        <begin position="12"/>
        <end position="33"/>
    </location>
</feature>
<feature type="domain" description="Fatty acid hydroxylase" evidence="6">
    <location>
        <begin position="153"/>
        <end position="256"/>
    </location>
</feature>
<keyword evidence="4 5" id="KW-0472">Membrane</keyword>
<dbReference type="GO" id="GO:0016020">
    <property type="term" value="C:membrane"/>
    <property type="evidence" value="ECO:0007669"/>
    <property type="project" value="UniProtKB-SubCell"/>
</dbReference>
<feature type="transmembrane region" description="Helical" evidence="5">
    <location>
        <begin position="223"/>
        <end position="248"/>
    </location>
</feature>
<feature type="transmembrane region" description="Helical" evidence="5">
    <location>
        <begin position="53"/>
        <end position="75"/>
    </location>
</feature>
<dbReference type="GO" id="GO:0008610">
    <property type="term" value="P:lipid biosynthetic process"/>
    <property type="evidence" value="ECO:0007669"/>
    <property type="project" value="InterPro"/>
</dbReference>
<keyword evidence="3 5" id="KW-1133">Transmembrane helix</keyword>
<keyword evidence="8" id="KW-1185">Reference proteome</keyword>
<dbReference type="GO" id="GO:0016491">
    <property type="term" value="F:oxidoreductase activity"/>
    <property type="evidence" value="ECO:0007669"/>
    <property type="project" value="InterPro"/>
</dbReference>
<evidence type="ECO:0000256" key="2">
    <source>
        <dbReference type="ARBA" id="ARBA00022692"/>
    </source>
</evidence>
<dbReference type="AlphaFoldDB" id="A0A9J6CTH6"/>
<dbReference type="InterPro" id="IPR050307">
    <property type="entry name" value="Sterol_Desaturase_Related"/>
</dbReference>
<evidence type="ECO:0000259" key="6">
    <source>
        <dbReference type="Pfam" id="PF04116"/>
    </source>
</evidence>
<keyword evidence="2 5" id="KW-0812">Transmembrane</keyword>
<protein>
    <recommendedName>
        <fullName evidence="6">Fatty acid hydroxylase domain-containing protein</fullName>
    </recommendedName>
</protein>
<proteinExistence type="predicted"/>
<dbReference type="Pfam" id="PF04116">
    <property type="entry name" value="FA_hydroxylase"/>
    <property type="match status" value="1"/>
</dbReference>
<name>A0A9J6CTH6_POLVA</name>
<reference evidence="7" key="1">
    <citation type="submission" date="2021-03" db="EMBL/GenBank/DDBJ databases">
        <title>Chromosome level genome of the anhydrobiotic midge Polypedilum vanderplanki.</title>
        <authorList>
            <person name="Yoshida Y."/>
            <person name="Kikawada T."/>
            <person name="Gusev O."/>
        </authorList>
    </citation>
    <scope>NUCLEOTIDE SEQUENCE</scope>
    <source>
        <strain evidence="7">NIAS01</strain>
        <tissue evidence="7">Whole body or cell culture</tissue>
    </source>
</reference>
<gene>
    <name evidence="7" type="ORF">PVAND_014168</name>
</gene>
<evidence type="ECO:0000256" key="5">
    <source>
        <dbReference type="SAM" id="Phobius"/>
    </source>
</evidence>
<dbReference type="OrthoDB" id="1658724at2759"/>
<comment type="caution">
    <text evidence="7">The sequence shown here is derived from an EMBL/GenBank/DDBJ whole genome shotgun (WGS) entry which is preliminary data.</text>
</comment>
<dbReference type="Proteomes" id="UP001107558">
    <property type="component" value="Chromosome 1"/>
</dbReference>
<evidence type="ECO:0000313" key="8">
    <source>
        <dbReference type="Proteomes" id="UP001107558"/>
    </source>
</evidence>
<evidence type="ECO:0000313" key="7">
    <source>
        <dbReference type="EMBL" id="KAG5684963.1"/>
    </source>
</evidence>
<dbReference type="GO" id="GO:0005506">
    <property type="term" value="F:iron ion binding"/>
    <property type="evidence" value="ECO:0007669"/>
    <property type="project" value="InterPro"/>
</dbReference>
<evidence type="ECO:0000256" key="1">
    <source>
        <dbReference type="ARBA" id="ARBA00004370"/>
    </source>
</evidence>
<dbReference type="EMBL" id="JADBJN010000001">
    <property type="protein sequence ID" value="KAG5684963.1"/>
    <property type="molecule type" value="Genomic_DNA"/>
</dbReference>
<feature type="transmembrane region" description="Helical" evidence="5">
    <location>
        <begin position="197"/>
        <end position="217"/>
    </location>
</feature>
<accession>A0A9J6CTH6</accession>
<sequence>MILKAIFKFFNPLVVYIPFVFGITKIFEMILGYQNIWNSLWNQIVLYLGQDELTYVVCLPNLIFLALSLGLGWVYNILDVLDAPKCLTKYRLNELTNNNKKIDLFKVSMNVLQNNLLNPIMTISTFYLCKKFISYEFKLEAPSFFILIRDLSFYIIVQDIFTFYIHRLLHNPIFYKYHKKHHQMKPTRALNAIRFDFFDYFFANYIPFIIGMIIHHPHVATGILWSIITSFTSTTIHCGYGFPSFYCIQFHNDHHLK</sequence>
<dbReference type="PANTHER" id="PTHR11863">
    <property type="entry name" value="STEROL DESATURASE"/>
    <property type="match status" value="1"/>
</dbReference>
<evidence type="ECO:0000256" key="4">
    <source>
        <dbReference type="ARBA" id="ARBA00023136"/>
    </source>
</evidence>
<organism evidence="7 8">
    <name type="scientific">Polypedilum vanderplanki</name>
    <name type="common">Sleeping chironomid midge</name>
    <dbReference type="NCBI Taxonomy" id="319348"/>
    <lineage>
        <taxon>Eukaryota</taxon>
        <taxon>Metazoa</taxon>
        <taxon>Ecdysozoa</taxon>
        <taxon>Arthropoda</taxon>
        <taxon>Hexapoda</taxon>
        <taxon>Insecta</taxon>
        <taxon>Pterygota</taxon>
        <taxon>Neoptera</taxon>
        <taxon>Endopterygota</taxon>
        <taxon>Diptera</taxon>
        <taxon>Nematocera</taxon>
        <taxon>Chironomoidea</taxon>
        <taxon>Chironomidae</taxon>
        <taxon>Chironominae</taxon>
        <taxon>Polypedilum</taxon>
        <taxon>Polypedilum</taxon>
    </lineage>
</organism>
<dbReference type="InterPro" id="IPR006694">
    <property type="entry name" value="Fatty_acid_hydroxylase"/>
</dbReference>
<evidence type="ECO:0000256" key="3">
    <source>
        <dbReference type="ARBA" id="ARBA00022989"/>
    </source>
</evidence>